<keyword evidence="1" id="KW-0472">Membrane</keyword>
<evidence type="ECO:0008006" key="3">
    <source>
        <dbReference type="Google" id="ProtNLM"/>
    </source>
</evidence>
<keyword evidence="1" id="KW-0812">Transmembrane</keyword>
<name>A0A6G5AFH6_RHIMP</name>
<accession>A0A6G5AFH6</accession>
<proteinExistence type="predicted"/>
<keyword evidence="1" id="KW-1133">Transmembrane helix</keyword>
<evidence type="ECO:0000256" key="1">
    <source>
        <dbReference type="SAM" id="Phobius"/>
    </source>
</evidence>
<organism evidence="2">
    <name type="scientific">Rhipicephalus microplus</name>
    <name type="common">Cattle tick</name>
    <name type="synonym">Boophilus microplus</name>
    <dbReference type="NCBI Taxonomy" id="6941"/>
    <lineage>
        <taxon>Eukaryota</taxon>
        <taxon>Metazoa</taxon>
        <taxon>Ecdysozoa</taxon>
        <taxon>Arthropoda</taxon>
        <taxon>Chelicerata</taxon>
        <taxon>Arachnida</taxon>
        <taxon>Acari</taxon>
        <taxon>Parasitiformes</taxon>
        <taxon>Ixodida</taxon>
        <taxon>Ixodoidea</taxon>
        <taxon>Ixodidae</taxon>
        <taxon>Rhipicephalinae</taxon>
        <taxon>Rhipicephalus</taxon>
        <taxon>Boophilus</taxon>
    </lineage>
</organism>
<dbReference type="OrthoDB" id="10535543at2759"/>
<sequence>MQVPLDKKTYDIEKFFLTKSFIWTYNTTRGTARTCQVDRVTHINDTTVTFKRYFYNVFHKKWSTMQTGNGVVLLLVIISYLTGSGQSIFIKENDFKVFLNTTQPIWTFNTTNRYNKNYCIADVIKNCWEKLSCILTPSMSTTRENRGFLFIWKVPLNIAIK</sequence>
<dbReference type="AlphaFoldDB" id="A0A6G5AFH6"/>
<dbReference type="VEuPathDB" id="VectorBase:LOC119167326"/>
<feature type="transmembrane region" description="Helical" evidence="1">
    <location>
        <begin position="70"/>
        <end position="90"/>
    </location>
</feature>
<dbReference type="VEuPathDB" id="VectorBase:LOC119167324"/>
<dbReference type="EMBL" id="GIKN01007469">
    <property type="protein sequence ID" value="NIE49742.1"/>
    <property type="molecule type" value="Transcribed_RNA"/>
</dbReference>
<reference evidence="2" key="1">
    <citation type="submission" date="2020-03" db="EMBL/GenBank/DDBJ databases">
        <title>A transcriptome and proteome of the tick Rhipicephalus microplus shaped by the genetic composition of its hosts and developmental stage.</title>
        <authorList>
            <person name="Garcia G.R."/>
            <person name="Ribeiro J.M.C."/>
            <person name="Maruyama S.R."/>
            <person name="Gardinasse L.G."/>
            <person name="Nelson K."/>
            <person name="Ferreira B.R."/>
            <person name="Andrade T.G."/>
            <person name="Santos I.K.F.M."/>
        </authorList>
    </citation>
    <scope>NUCLEOTIDE SEQUENCE</scope>
    <source>
        <strain evidence="2">NSGR</strain>
        <tissue evidence="2">Salivary glands</tissue>
    </source>
</reference>
<protein>
    <recommendedName>
        <fullName evidence="3">Lipocalin</fullName>
    </recommendedName>
</protein>
<evidence type="ECO:0000313" key="2">
    <source>
        <dbReference type="EMBL" id="NIE49742.1"/>
    </source>
</evidence>